<evidence type="ECO:0000313" key="5">
    <source>
        <dbReference type="Proteomes" id="UP000265703"/>
    </source>
</evidence>
<dbReference type="AlphaFoldDB" id="A0A397TKF0"/>
<dbReference type="STRING" id="658196.A0A397TKF0"/>
<accession>A0A397TKF0</accession>
<dbReference type="OrthoDB" id="10252171at2759"/>
<keyword evidence="2" id="KW-0472">Membrane</keyword>
<dbReference type="PANTHER" id="PTHR44167:SF24">
    <property type="entry name" value="SERINE_THREONINE-PROTEIN KINASE CHK2"/>
    <property type="match status" value="1"/>
</dbReference>
<protein>
    <submittedName>
        <fullName evidence="4">Kinase-like domain-containing protein</fullName>
    </submittedName>
</protein>
<dbReference type="PROSITE" id="PS50011">
    <property type="entry name" value="PROTEIN_KINASE_DOM"/>
    <property type="match status" value="1"/>
</dbReference>
<sequence length="469" mass="54364">MISVVIQLLIRSYCTCVISNLRYLLSIFAYLAYKMAKRTASDILESPIDKDIKISNDNVWGHLISSRGAKSLNRKCYIIGKMIDSEDYYIYLEGSNENFAAGIYYDEVEGRQLECLSNKSGVQRFDKGRGWVEMRYKECLKLEEGQLLSFESRGDYALFEFRMENVSRCGCKMIQSYNYENNKIIENASVERKDEVQKQQNLSCFFHKYKFVKRLGGGGNGNVHLVKNIYNDKFYAAKISQNSLKEEFKIMKELKNLKCIVDVYEGYYDALLKNNYIIMSWIKCNSLKSWINNNKDDITNIKLKELSILLISVIQQLHENGWLHRDIKPENFLVGDDPFSIYLTDFAFARKISSKPSDLTGTLQYMSLEAIEGQSQGPGSDWWSLGLVLYFCITKGGIFFVPRRNTFQCMKDEINSRITNIQNNKDSKIKLIMRNGLEFVELLKICLAKDPEARNYENIKKCKIFTDAK</sequence>
<feature type="domain" description="Protein kinase" evidence="3">
    <location>
        <begin position="209"/>
        <end position="466"/>
    </location>
</feature>
<keyword evidence="1" id="KW-0067">ATP-binding</keyword>
<dbReference type="SMART" id="SM00220">
    <property type="entry name" value="S_TKc"/>
    <property type="match status" value="1"/>
</dbReference>
<keyword evidence="4" id="KW-0418">Kinase</keyword>
<dbReference type="InterPro" id="IPR017441">
    <property type="entry name" value="Protein_kinase_ATP_BS"/>
</dbReference>
<keyword evidence="1" id="KW-0547">Nucleotide-binding</keyword>
<dbReference type="GO" id="GO:0005524">
    <property type="term" value="F:ATP binding"/>
    <property type="evidence" value="ECO:0007669"/>
    <property type="project" value="UniProtKB-UniRule"/>
</dbReference>
<dbReference type="Proteomes" id="UP000265703">
    <property type="component" value="Unassembled WGS sequence"/>
</dbReference>
<proteinExistence type="predicted"/>
<gene>
    <name evidence="4" type="ORF">C1645_871096</name>
</gene>
<evidence type="ECO:0000313" key="4">
    <source>
        <dbReference type="EMBL" id="RIA97859.1"/>
    </source>
</evidence>
<evidence type="ECO:0000259" key="3">
    <source>
        <dbReference type="PROSITE" id="PS50011"/>
    </source>
</evidence>
<organism evidence="4 5">
    <name type="scientific">Glomus cerebriforme</name>
    <dbReference type="NCBI Taxonomy" id="658196"/>
    <lineage>
        <taxon>Eukaryota</taxon>
        <taxon>Fungi</taxon>
        <taxon>Fungi incertae sedis</taxon>
        <taxon>Mucoromycota</taxon>
        <taxon>Glomeromycotina</taxon>
        <taxon>Glomeromycetes</taxon>
        <taxon>Glomerales</taxon>
        <taxon>Glomeraceae</taxon>
        <taxon>Glomus</taxon>
    </lineage>
</organism>
<reference evidence="4 5" key="1">
    <citation type="submission" date="2018-06" db="EMBL/GenBank/DDBJ databases">
        <title>Comparative genomics reveals the genomic features of Rhizophagus irregularis, R. cerebriforme, R. diaphanum and Gigaspora rosea, and their symbiotic lifestyle signature.</title>
        <authorList>
            <person name="Morin E."/>
            <person name="San Clemente H."/>
            <person name="Chen E.C.H."/>
            <person name="De La Providencia I."/>
            <person name="Hainaut M."/>
            <person name="Kuo A."/>
            <person name="Kohler A."/>
            <person name="Murat C."/>
            <person name="Tang N."/>
            <person name="Roy S."/>
            <person name="Loubradou J."/>
            <person name="Henrissat B."/>
            <person name="Grigoriev I.V."/>
            <person name="Corradi N."/>
            <person name="Roux C."/>
            <person name="Martin F.M."/>
        </authorList>
    </citation>
    <scope>NUCLEOTIDE SEQUENCE [LARGE SCALE GENOMIC DNA]</scope>
    <source>
        <strain evidence="4 5">DAOM 227022</strain>
    </source>
</reference>
<dbReference type="CDD" id="cd14014">
    <property type="entry name" value="STKc_PknB_like"/>
    <property type="match status" value="1"/>
</dbReference>
<keyword evidence="2" id="KW-0812">Transmembrane</keyword>
<feature type="binding site" evidence="1">
    <location>
        <position position="238"/>
    </location>
    <ligand>
        <name>ATP</name>
        <dbReference type="ChEBI" id="CHEBI:30616"/>
    </ligand>
</feature>
<dbReference type="Pfam" id="PF00069">
    <property type="entry name" value="Pkinase"/>
    <property type="match status" value="1"/>
</dbReference>
<keyword evidence="5" id="KW-1185">Reference proteome</keyword>
<dbReference type="GO" id="GO:0044773">
    <property type="term" value="P:mitotic DNA damage checkpoint signaling"/>
    <property type="evidence" value="ECO:0007669"/>
    <property type="project" value="TreeGrafter"/>
</dbReference>
<dbReference type="Gene3D" id="1.10.510.10">
    <property type="entry name" value="Transferase(Phosphotransferase) domain 1"/>
    <property type="match status" value="1"/>
</dbReference>
<dbReference type="GO" id="GO:0005737">
    <property type="term" value="C:cytoplasm"/>
    <property type="evidence" value="ECO:0007669"/>
    <property type="project" value="TreeGrafter"/>
</dbReference>
<evidence type="ECO:0000256" key="1">
    <source>
        <dbReference type="PROSITE-ProRule" id="PRU10141"/>
    </source>
</evidence>
<comment type="caution">
    <text evidence="4">The sequence shown here is derived from an EMBL/GenBank/DDBJ whole genome shotgun (WGS) entry which is preliminary data.</text>
</comment>
<name>A0A397TKF0_9GLOM</name>
<dbReference type="PROSITE" id="PS00107">
    <property type="entry name" value="PROTEIN_KINASE_ATP"/>
    <property type="match status" value="1"/>
</dbReference>
<dbReference type="InterPro" id="IPR011009">
    <property type="entry name" value="Kinase-like_dom_sf"/>
</dbReference>
<feature type="transmembrane region" description="Helical" evidence="2">
    <location>
        <begin position="382"/>
        <end position="401"/>
    </location>
</feature>
<dbReference type="PANTHER" id="PTHR44167">
    <property type="entry name" value="OVARIAN-SPECIFIC SERINE/THREONINE-PROTEIN KINASE LOK-RELATED"/>
    <property type="match status" value="1"/>
</dbReference>
<evidence type="ECO:0000256" key="2">
    <source>
        <dbReference type="SAM" id="Phobius"/>
    </source>
</evidence>
<keyword evidence="2" id="KW-1133">Transmembrane helix</keyword>
<dbReference type="SUPFAM" id="SSF56112">
    <property type="entry name" value="Protein kinase-like (PK-like)"/>
    <property type="match status" value="1"/>
</dbReference>
<dbReference type="EMBL" id="QKYT01000024">
    <property type="protein sequence ID" value="RIA97859.1"/>
    <property type="molecule type" value="Genomic_DNA"/>
</dbReference>
<dbReference type="GO" id="GO:0004674">
    <property type="term" value="F:protein serine/threonine kinase activity"/>
    <property type="evidence" value="ECO:0007669"/>
    <property type="project" value="TreeGrafter"/>
</dbReference>
<dbReference type="GO" id="GO:0005634">
    <property type="term" value="C:nucleus"/>
    <property type="evidence" value="ECO:0007669"/>
    <property type="project" value="TreeGrafter"/>
</dbReference>
<dbReference type="InterPro" id="IPR000719">
    <property type="entry name" value="Prot_kinase_dom"/>
</dbReference>
<keyword evidence="4" id="KW-0808">Transferase</keyword>